<dbReference type="EMBL" id="QCZI01000021">
    <property type="protein sequence ID" value="PWA04026.1"/>
    <property type="molecule type" value="Genomic_DNA"/>
</dbReference>
<evidence type="ECO:0000313" key="2">
    <source>
        <dbReference type="Proteomes" id="UP000245449"/>
    </source>
</evidence>
<name>A0A2U1JFV9_9FLAO</name>
<dbReference type="AlphaFoldDB" id="A0A2U1JFV9"/>
<organism evidence="1 2">
    <name type="scientific">Flavobacterium psychrotolerans</name>
    <dbReference type="NCBI Taxonomy" id="2169410"/>
    <lineage>
        <taxon>Bacteria</taxon>
        <taxon>Pseudomonadati</taxon>
        <taxon>Bacteroidota</taxon>
        <taxon>Flavobacteriia</taxon>
        <taxon>Flavobacteriales</taxon>
        <taxon>Flavobacteriaceae</taxon>
        <taxon>Flavobacterium</taxon>
    </lineage>
</organism>
<comment type="caution">
    <text evidence="1">The sequence shown here is derived from an EMBL/GenBank/DDBJ whole genome shotgun (WGS) entry which is preliminary data.</text>
</comment>
<evidence type="ECO:0000313" key="1">
    <source>
        <dbReference type="EMBL" id="PWA04026.1"/>
    </source>
</evidence>
<dbReference type="RefSeq" id="WP_116725810.1">
    <property type="nucleotide sequence ID" value="NZ_QCZI01000021.1"/>
</dbReference>
<proteinExistence type="predicted"/>
<reference evidence="1 2" key="1">
    <citation type="submission" date="2018-04" db="EMBL/GenBank/DDBJ databases">
        <title>Flavobacterium sp. nov., isolated from glacier ice.</title>
        <authorList>
            <person name="Liu Q."/>
            <person name="Xin Y.-H."/>
        </authorList>
    </citation>
    <scope>NUCLEOTIDE SEQUENCE [LARGE SCALE GENOMIC DNA]</scope>
    <source>
        <strain evidence="1 2">RB1R5</strain>
    </source>
</reference>
<keyword evidence="2" id="KW-1185">Reference proteome</keyword>
<gene>
    <name evidence="1" type="ORF">DB895_13035</name>
</gene>
<dbReference type="Proteomes" id="UP000245449">
    <property type="component" value="Unassembled WGS sequence"/>
</dbReference>
<sequence>MAKVIAPFKIVGTLEDLNFYIDENDINRVRMKGKTGVSSKEFRSNPVFQKIRNQGTEFGHCAKVGVQFRMLANQFNLRAKDGSFAGRANKLLFEILQEDTGNEQGKRTVANGIDTPEGKLQFVGFEGNKLRPLSNVLKTKWIWENQEGIFKIPKFNPLKLLDWPELANQVHLAVARTNWNYKENTFNTTYSEEITYPKEAIKIDIDLKLEIPEGNNLQMVYLFIGFSIKDKKRTIPLKRKYNTVTLIVVIP</sequence>
<accession>A0A2U1JFV9</accession>
<dbReference type="OrthoDB" id="645138at2"/>
<protein>
    <submittedName>
        <fullName evidence="1">Uncharacterized protein</fullName>
    </submittedName>
</protein>